<dbReference type="PANTHER" id="PTHR38731">
    <property type="entry name" value="LIPL45-RELATED LIPOPROTEIN-RELATED"/>
    <property type="match status" value="1"/>
</dbReference>
<dbReference type="Gene3D" id="2.60.120.1440">
    <property type="match status" value="1"/>
</dbReference>
<feature type="domain" description="LysM" evidence="2">
    <location>
        <begin position="35"/>
        <end position="82"/>
    </location>
</feature>
<gene>
    <name evidence="3" type="ORF">ACCAA_1150023</name>
</gene>
<keyword evidence="1" id="KW-0732">Signal</keyword>
<feature type="chain" id="PRO_5008381471" evidence="1">
    <location>
        <begin position="24"/>
        <end position="550"/>
    </location>
</feature>
<dbReference type="InterPro" id="IPR036779">
    <property type="entry name" value="LysM_dom_sf"/>
</dbReference>
<evidence type="ECO:0000256" key="1">
    <source>
        <dbReference type="SAM" id="SignalP"/>
    </source>
</evidence>
<dbReference type="STRING" id="1860102.ACCAA_1150023"/>
<sequence>MNKVSWPKLPLVLLLALSLHAGAAPVDLQAKLPIWCYTVRPGDTLITIAQRYLIDVGDWPAIQQANQVADSYRLLPGTMLRIPVAMLRRTPAAVTIATSNGPLRWRREGGEWQAAATGQRLLSGSTLETLDDASALLSFADGSKLLLSPNSQIVFNSLGAFAGGLMVDTRLRLQRGQSDVMANPAKRAHQRLQIQTPSAQAIVRGTHFRLGVDDDVTREETLAGLVGVNGAGRGVSVPRGRGTVARAGEAPIAPVPLLPAADLSALPARFEHLPLRFPLPQVNGAKGWLGEVAPDKSFDRLLLSKAARGEALTFSDLPNGDYVLRLRAVDGNGLQGLDAVHHFVVFARPFSPGLNSPGDSATIRSARPIFAWTSVHEVARYRLQVAGEPDFAQPLHDSTSDEDTWVAPDDLPAGKLYWRVASVDGRGQQGPWSVAAGFTYKPGPGPVDLGRSATEFTSETIRLNLPPPPDGLDYEAILSLEPALATVLAQASLSDGTLELPRPDGGTYYLGVRLRDRSDQTPGPVAVQKIDVPYSRLWLLPLLLLVPLAL</sequence>
<evidence type="ECO:0000313" key="3">
    <source>
        <dbReference type="EMBL" id="SBT03822.1"/>
    </source>
</evidence>
<organism evidence="3 4">
    <name type="scientific">Candidatus Accumulibacter aalborgensis</name>
    <dbReference type="NCBI Taxonomy" id="1860102"/>
    <lineage>
        <taxon>Bacteria</taxon>
        <taxon>Pseudomonadati</taxon>
        <taxon>Pseudomonadota</taxon>
        <taxon>Betaproteobacteria</taxon>
        <taxon>Candidatus Accumulibacter</taxon>
    </lineage>
</organism>
<dbReference type="PROSITE" id="PS51782">
    <property type="entry name" value="LYSM"/>
    <property type="match status" value="1"/>
</dbReference>
<dbReference type="AlphaFoldDB" id="A0A1A8XHH2"/>
<name>A0A1A8XHH2_9PROT</name>
<dbReference type="Gene3D" id="3.10.350.10">
    <property type="entry name" value="LysM domain"/>
    <property type="match status" value="1"/>
</dbReference>
<dbReference type="SMART" id="SM00257">
    <property type="entry name" value="LysM"/>
    <property type="match status" value="1"/>
</dbReference>
<dbReference type="InterPro" id="IPR006860">
    <property type="entry name" value="FecR"/>
</dbReference>
<evidence type="ECO:0000259" key="2">
    <source>
        <dbReference type="PROSITE" id="PS51782"/>
    </source>
</evidence>
<reference evidence="3 4" key="1">
    <citation type="submission" date="2016-06" db="EMBL/GenBank/DDBJ databases">
        <authorList>
            <person name="Kjaerup R.B."/>
            <person name="Dalgaard T.S."/>
            <person name="Juul-Madsen H.R."/>
        </authorList>
    </citation>
    <scope>NUCLEOTIDE SEQUENCE [LARGE SCALE GENOMIC DNA]</scope>
    <source>
        <strain evidence="3">3</strain>
    </source>
</reference>
<dbReference type="InterPro" id="IPR013783">
    <property type="entry name" value="Ig-like_fold"/>
</dbReference>
<dbReference type="Pfam" id="PF04773">
    <property type="entry name" value="FecR"/>
    <property type="match status" value="1"/>
</dbReference>
<keyword evidence="4" id="KW-1185">Reference proteome</keyword>
<dbReference type="InterPro" id="IPR018392">
    <property type="entry name" value="LysM"/>
</dbReference>
<protein>
    <submittedName>
        <fullName evidence="3">Peptidoglycan-binding LysM</fullName>
    </submittedName>
</protein>
<dbReference type="EMBL" id="FLQX01000019">
    <property type="protein sequence ID" value="SBT03822.1"/>
    <property type="molecule type" value="Genomic_DNA"/>
</dbReference>
<dbReference type="RefSeq" id="WP_186405667.1">
    <property type="nucleotide sequence ID" value="NZ_FLQX01000019.1"/>
</dbReference>
<dbReference type="InterPro" id="IPR016930">
    <property type="entry name" value="UCP029644"/>
</dbReference>
<dbReference type="Gene3D" id="2.60.40.10">
    <property type="entry name" value="Immunoglobulins"/>
    <property type="match status" value="1"/>
</dbReference>
<accession>A0A1A8XHH2</accession>
<evidence type="ECO:0000313" key="4">
    <source>
        <dbReference type="Proteomes" id="UP000199169"/>
    </source>
</evidence>
<feature type="signal peptide" evidence="1">
    <location>
        <begin position="1"/>
        <end position="23"/>
    </location>
</feature>
<proteinExistence type="predicted"/>
<dbReference type="CDD" id="cd00118">
    <property type="entry name" value="LysM"/>
    <property type="match status" value="1"/>
</dbReference>
<dbReference type="Pfam" id="PF01476">
    <property type="entry name" value="LysM"/>
    <property type="match status" value="1"/>
</dbReference>
<dbReference type="SUPFAM" id="SSF54106">
    <property type="entry name" value="LysM domain"/>
    <property type="match status" value="1"/>
</dbReference>
<dbReference type="PIRSF" id="PIRSF029644">
    <property type="entry name" value="UCP029644"/>
    <property type="match status" value="1"/>
</dbReference>
<dbReference type="Proteomes" id="UP000199169">
    <property type="component" value="Unassembled WGS sequence"/>
</dbReference>